<dbReference type="EMBL" id="CM042014">
    <property type="protein sequence ID" value="KAI3720607.1"/>
    <property type="molecule type" value="Genomic_DNA"/>
</dbReference>
<name>A0ACB9BDP1_CICIN</name>
<sequence length="638" mass="73096">MEYNRDEAIRAKRLAEKKLADKDFANAKKYTLKAETLYPELDGISQLSTIIDVYISAENKVSGESDWYGILGVNPCADDETIRKQYRKLALMLHPDKNKSIGADGAFKLISEAWSLLSDKAKRLTYNQRRNSRSFDQKLPSQSWAPSATPGVNSKPKSRRTTTSTVQDQSPRADTFWTVCHRCKMQYEYLKVYLNQTLLCPNCQEPFLAKQSAPPLNFHKTVHHSSSHQQHHDSSNIQYNSGKTDIRSSKDTNSFWGPFPGTDACNTDPSIASKAANVIQRVNERLKREREELSAGLPSKFRKVDSSDSEQPSFNTQYQMSMGNGSGHTRTTGFETNGVYGFFNNNSTRELTPLETRNMLIKKAQKVIRRKVNEWLSEVEENKKLPANNFNSTNKVLHQTVDMQEPAMSVPDPDFHNFDSDRTENSFQDYQVWSAYDDDDGMPRFYALIHKVLSRKPLKMKISWLNSKTTAEFGKMEWIGSGFRKTCGEFRVGKFQINESLNSFSQKVKFTRTPRGSVVIHPKKGDVWALYRNWSRDWNECVPDHVIHQYDMVEVVDDYNEEQGVSVRPLVKLTGFRTVFCPHTDKTEVKKIPKQEMLRFSHQVPKYLLTGKEGRNSPKGYLELDPAATPLELIQKTT</sequence>
<protein>
    <submittedName>
        <fullName evidence="1">Uncharacterized protein</fullName>
    </submittedName>
</protein>
<proteinExistence type="predicted"/>
<reference evidence="1 2" key="2">
    <citation type="journal article" date="2022" name="Mol. Ecol. Resour.">
        <title>The genomes of chicory, endive, great burdock and yacon provide insights into Asteraceae paleo-polyploidization history and plant inulin production.</title>
        <authorList>
            <person name="Fan W."/>
            <person name="Wang S."/>
            <person name="Wang H."/>
            <person name="Wang A."/>
            <person name="Jiang F."/>
            <person name="Liu H."/>
            <person name="Zhao H."/>
            <person name="Xu D."/>
            <person name="Zhang Y."/>
        </authorList>
    </citation>
    <scope>NUCLEOTIDE SEQUENCE [LARGE SCALE GENOMIC DNA]</scope>
    <source>
        <strain evidence="2">cv. Punajuju</strain>
        <tissue evidence="1">Leaves</tissue>
    </source>
</reference>
<gene>
    <name evidence="1" type="ORF">L2E82_31596</name>
</gene>
<accession>A0ACB9BDP1</accession>
<dbReference type="Proteomes" id="UP001055811">
    <property type="component" value="Linkage Group LG06"/>
</dbReference>
<keyword evidence="2" id="KW-1185">Reference proteome</keyword>
<reference evidence="2" key="1">
    <citation type="journal article" date="2022" name="Mol. Ecol. Resour.">
        <title>The genomes of chicory, endive, great burdock and yacon provide insights into Asteraceae palaeo-polyploidization history and plant inulin production.</title>
        <authorList>
            <person name="Fan W."/>
            <person name="Wang S."/>
            <person name="Wang H."/>
            <person name="Wang A."/>
            <person name="Jiang F."/>
            <person name="Liu H."/>
            <person name="Zhao H."/>
            <person name="Xu D."/>
            <person name="Zhang Y."/>
        </authorList>
    </citation>
    <scope>NUCLEOTIDE SEQUENCE [LARGE SCALE GENOMIC DNA]</scope>
    <source>
        <strain evidence="2">cv. Punajuju</strain>
    </source>
</reference>
<comment type="caution">
    <text evidence="1">The sequence shown here is derived from an EMBL/GenBank/DDBJ whole genome shotgun (WGS) entry which is preliminary data.</text>
</comment>
<evidence type="ECO:0000313" key="2">
    <source>
        <dbReference type="Proteomes" id="UP001055811"/>
    </source>
</evidence>
<organism evidence="1 2">
    <name type="scientific">Cichorium intybus</name>
    <name type="common">Chicory</name>
    <dbReference type="NCBI Taxonomy" id="13427"/>
    <lineage>
        <taxon>Eukaryota</taxon>
        <taxon>Viridiplantae</taxon>
        <taxon>Streptophyta</taxon>
        <taxon>Embryophyta</taxon>
        <taxon>Tracheophyta</taxon>
        <taxon>Spermatophyta</taxon>
        <taxon>Magnoliopsida</taxon>
        <taxon>eudicotyledons</taxon>
        <taxon>Gunneridae</taxon>
        <taxon>Pentapetalae</taxon>
        <taxon>asterids</taxon>
        <taxon>campanulids</taxon>
        <taxon>Asterales</taxon>
        <taxon>Asteraceae</taxon>
        <taxon>Cichorioideae</taxon>
        <taxon>Cichorieae</taxon>
        <taxon>Cichoriinae</taxon>
        <taxon>Cichorium</taxon>
    </lineage>
</organism>
<evidence type="ECO:0000313" key="1">
    <source>
        <dbReference type="EMBL" id="KAI3720607.1"/>
    </source>
</evidence>